<dbReference type="Pfam" id="PF00239">
    <property type="entry name" value="Resolvase"/>
    <property type="match status" value="1"/>
</dbReference>
<protein>
    <submittedName>
        <fullName evidence="2">Resolvase, N terminal domain</fullName>
    </submittedName>
</protein>
<dbReference type="AlphaFoldDB" id="A0A1H6HAR3"/>
<organism evidence="2 3">
    <name type="scientific">Magnetospirillum fulvum</name>
    <name type="common">Rhodospirillum fulvum</name>
    <dbReference type="NCBI Taxonomy" id="1082"/>
    <lineage>
        <taxon>Bacteria</taxon>
        <taxon>Pseudomonadati</taxon>
        <taxon>Pseudomonadota</taxon>
        <taxon>Alphaproteobacteria</taxon>
        <taxon>Rhodospirillales</taxon>
        <taxon>Rhodospirillaceae</taxon>
        <taxon>Magnetospirillum</taxon>
    </lineage>
</organism>
<dbReference type="Gene3D" id="3.40.50.1390">
    <property type="entry name" value="Resolvase, N-terminal catalytic domain"/>
    <property type="match status" value="1"/>
</dbReference>
<evidence type="ECO:0000259" key="1">
    <source>
        <dbReference type="PROSITE" id="PS51736"/>
    </source>
</evidence>
<gene>
    <name evidence="2" type="ORF">SAMN04244559_01097</name>
</gene>
<dbReference type="GO" id="GO:0003677">
    <property type="term" value="F:DNA binding"/>
    <property type="evidence" value="ECO:0007669"/>
    <property type="project" value="InterPro"/>
</dbReference>
<dbReference type="GO" id="GO:0000150">
    <property type="term" value="F:DNA strand exchange activity"/>
    <property type="evidence" value="ECO:0007669"/>
    <property type="project" value="InterPro"/>
</dbReference>
<proteinExistence type="predicted"/>
<dbReference type="PROSITE" id="PS51736">
    <property type="entry name" value="RECOMBINASES_3"/>
    <property type="match status" value="1"/>
</dbReference>
<name>A0A1H6HAR3_MAGFU</name>
<keyword evidence="3" id="KW-1185">Reference proteome</keyword>
<dbReference type="InterPro" id="IPR006119">
    <property type="entry name" value="Resolv_N"/>
</dbReference>
<reference evidence="3" key="1">
    <citation type="submission" date="2016-10" db="EMBL/GenBank/DDBJ databases">
        <authorList>
            <person name="Varghese N."/>
            <person name="Submissions S."/>
        </authorList>
    </citation>
    <scope>NUCLEOTIDE SEQUENCE [LARGE SCALE GENOMIC DNA]</scope>
    <source>
        <strain evidence="3">DSM 13234</strain>
    </source>
</reference>
<dbReference type="EMBL" id="FNWO01000003">
    <property type="protein sequence ID" value="SEH31190.1"/>
    <property type="molecule type" value="Genomic_DNA"/>
</dbReference>
<evidence type="ECO:0000313" key="2">
    <source>
        <dbReference type="EMBL" id="SEH31190.1"/>
    </source>
</evidence>
<dbReference type="SUPFAM" id="SSF53041">
    <property type="entry name" value="Resolvase-like"/>
    <property type="match status" value="1"/>
</dbReference>
<sequence>MAFISNLMESRVDFRAVDMPEASRLTIHILAAVAEHERAMISERTRAAMAQAKLRGVRLGNPRLDSAEAARANVRAADAFALKV</sequence>
<accession>A0A1H6HAR3</accession>
<evidence type="ECO:0000313" key="3">
    <source>
        <dbReference type="Proteomes" id="UP000182983"/>
    </source>
</evidence>
<dbReference type="InterPro" id="IPR036162">
    <property type="entry name" value="Resolvase-like_N_sf"/>
</dbReference>
<dbReference type="Proteomes" id="UP000182983">
    <property type="component" value="Unassembled WGS sequence"/>
</dbReference>
<feature type="domain" description="Resolvase/invertase-type recombinase catalytic" evidence="1">
    <location>
        <begin position="1"/>
        <end position="56"/>
    </location>
</feature>